<evidence type="ECO:0000256" key="1">
    <source>
        <dbReference type="SAM" id="Phobius"/>
    </source>
</evidence>
<keyword evidence="1" id="KW-0472">Membrane</keyword>
<feature type="transmembrane region" description="Helical" evidence="1">
    <location>
        <begin position="261"/>
        <end position="279"/>
    </location>
</feature>
<dbReference type="EMBL" id="CP035491">
    <property type="protein sequence ID" value="QAY74611.1"/>
    <property type="molecule type" value="Genomic_DNA"/>
</dbReference>
<organism evidence="2 3">
    <name type="scientific">Agromyces protaetiae</name>
    <dbReference type="NCBI Taxonomy" id="2509455"/>
    <lineage>
        <taxon>Bacteria</taxon>
        <taxon>Bacillati</taxon>
        <taxon>Actinomycetota</taxon>
        <taxon>Actinomycetes</taxon>
        <taxon>Micrococcales</taxon>
        <taxon>Microbacteriaceae</taxon>
        <taxon>Agromyces</taxon>
    </lineage>
</organism>
<dbReference type="OrthoDB" id="64737at2"/>
<dbReference type="InterPro" id="IPR009781">
    <property type="entry name" value="DUF1345"/>
</dbReference>
<accession>A0A4V0YHG3</accession>
<sequence length="282" mass="29990">MLRDTTSATPSPPCRICHGASIDRRCLRSPHCQHGAHDVTDGAGPDASAATAASDPPRLAFDSARNRAALVVAAAVTIAAAAVYHVFVQFRVTPDSVIVTSFVFWIGYSVSYSVLTHRTFTKRDAATFRAWIVDTTTARHRERTLADAAGAGPTTNAQWAIFAILAVGLLVIAPGLLDSPLANALALGVVVSAWTVTVYAYAVHYARLDAAVSSIQFPGDASTPVFMDYFYLSGQIATTFSSSDVSIVTTRARRMVTGQTLIAFAFSTFIIALLLAILFTSN</sequence>
<keyword evidence="1" id="KW-0812">Transmembrane</keyword>
<feature type="transmembrane region" description="Helical" evidence="1">
    <location>
        <begin position="159"/>
        <end position="177"/>
    </location>
</feature>
<keyword evidence="1" id="KW-1133">Transmembrane helix</keyword>
<dbReference type="Pfam" id="PF07077">
    <property type="entry name" value="DUF1345"/>
    <property type="match status" value="1"/>
</dbReference>
<reference evidence="2 3" key="1">
    <citation type="submission" date="2019-01" db="EMBL/GenBank/DDBJ databases">
        <title>Genome sequencing of strain FW100M-8.</title>
        <authorList>
            <person name="Heo J."/>
            <person name="Kim S.-J."/>
            <person name="Kim J.-S."/>
            <person name="Hong S.-B."/>
            <person name="Kwon S.-W."/>
        </authorList>
    </citation>
    <scope>NUCLEOTIDE SEQUENCE [LARGE SCALE GENOMIC DNA]</scope>
    <source>
        <strain evidence="2 3">FW100M-8</strain>
    </source>
</reference>
<name>A0A4V0YHG3_9MICO</name>
<dbReference type="Proteomes" id="UP000291259">
    <property type="component" value="Chromosome"/>
</dbReference>
<dbReference type="AlphaFoldDB" id="A0A4V0YHG3"/>
<feature type="transmembrane region" description="Helical" evidence="1">
    <location>
        <begin position="183"/>
        <end position="202"/>
    </location>
</feature>
<proteinExistence type="predicted"/>
<keyword evidence="3" id="KW-1185">Reference proteome</keyword>
<dbReference type="KEGG" id="agf:ET445_15985"/>
<protein>
    <submittedName>
        <fullName evidence="2">DUF1345 domain-containing protein</fullName>
    </submittedName>
</protein>
<evidence type="ECO:0000313" key="2">
    <source>
        <dbReference type="EMBL" id="QAY74611.1"/>
    </source>
</evidence>
<feature type="transmembrane region" description="Helical" evidence="1">
    <location>
        <begin position="68"/>
        <end position="90"/>
    </location>
</feature>
<evidence type="ECO:0000313" key="3">
    <source>
        <dbReference type="Proteomes" id="UP000291259"/>
    </source>
</evidence>
<gene>
    <name evidence="2" type="ORF">ET445_15985</name>
</gene>
<feature type="transmembrane region" description="Helical" evidence="1">
    <location>
        <begin position="96"/>
        <end position="115"/>
    </location>
</feature>